<accession>A0A151JVI8</accession>
<dbReference type="EMBL" id="KQ981712">
    <property type="protein sequence ID" value="KYN37400.1"/>
    <property type="molecule type" value="Genomic_DNA"/>
</dbReference>
<organism evidence="1 2">
    <name type="scientific">Trachymyrmex septentrionalis</name>
    <dbReference type="NCBI Taxonomy" id="34720"/>
    <lineage>
        <taxon>Eukaryota</taxon>
        <taxon>Metazoa</taxon>
        <taxon>Ecdysozoa</taxon>
        <taxon>Arthropoda</taxon>
        <taxon>Hexapoda</taxon>
        <taxon>Insecta</taxon>
        <taxon>Pterygota</taxon>
        <taxon>Neoptera</taxon>
        <taxon>Endopterygota</taxon>
        <taxon>Hymenoptera</taxon>
        <taxon>Apocrita</taxon>
        <taxon>Aculeata</taxon>
        <taxon>Formicoidea</taxon>
        <taxon>Formicidae</taxon>
        <taxon>Myrmicinae</taxon>
        <taxon>Trachymyrmex</taxon>
    </lineage>
</organism>
<protein>
    <submittedName>
        <fullName evidence="1">Uncharacterized protein</fullName>
    </submittedName>
</protein>
<evidence type="ECO:0000313" key="1">
    <source>
        <dbReference type="EMBL" id="KYN37400.1"/>
    </source>
</evidence>
<proteinExistence type="predicted"/>
<reference evidence="1 2" key="1">
    <citation type="submission" date="2016-03" db="EMBL/GenBank/DDBJ databases">
        <title>Trachymyrmex septentrionalis WGS genome.</title>
        <authorList>
            <person name="Nygaard S."/>
            <person name="Hu H."/>
            <person name="Boomsma J."/>
            <person name="Zhang G."/>
        </authorList>
    </citation>
    <scope>NUCLEOTIDE SEQUENCE [LARGE SCALE GENOMIC DNA]</scope>
    <source>
        <strain evidence="1">Tsep2-gDNA-1</strain>
        <tissue evidence="1">Whole body</tissue>
    </source>
</reference>
<dbReference type="STRING" id="34720.A0A151JVI8"/>
<evidence type="ECO:0000313" key="2">
    <source>
        <dbReference type="Proteomes" id="UP000078541"/>
    </source>
</evidence>
<sequence>HSIQYDNVIRPFKELQLMCDKYPRLTVEIFGDALPIEMPSNTSINRAQGIVEQIDIRLSINCPCEIDSRSLTTGQRYTSIVDHCYVSLRKLSKTILPTITLDHEKYLHVSSIIIGLAKQYIVPYGITKKPRFLTGIGDTQIWIVLMKPVAGFNSFNSRCNTDDLPEPTTPTTTHNLPGLIVKLILHKVGGNWPLIQLAKTR</sequence>
<dbReference type="AlphaFoldDB" id="A0A151JVI8"/>
<gene>
    <name evidence="1" type="ORF">ALC56_08231</name>
</gene>
<dbReference type="Proteomes" id="UP000078541">
    <property type="component" value="Unassembled WGS sequence"/>
</dbReference>
<keyword evidence="2" id="KW-1185">Reference proteome</keyword>
<name>A0A151JVI8_9HYME</name>
<feature type="non-terminal residue" evidence="1">
    <location>
        <position position="1"/>
    </location>
</feature>